<dbReference type="EMBL" id="CM023482">
    <property type="protein sequence ID" value="KAH6937848.1"/>
    <property type="molecule type" value="Genomic_DNA"/>
</dbReference>
<protein>
    <submittedName>
        <fullName evidence="1">Uncharacterized protein</fullName>
    </submittedName>
</protein>
<evidence type="ECO:0000313" key="2">
    <source>
        <dbReference type="Proteomes" id="UP000821845"/>
    </source>
</evidence>
<accession>A0ACB7SVL0</accession>
<proteinExistence type="predicted"/>
<evidence type="ECO:0000313" key="1">
    <source>
        <dbReference type="EMBL" id="KAH6937848.1"/>
    </source>
</evidence>
<reference evidence="1" key="1">
    <citation type="submission" date="2020-05" db="EMBL/GenBank/DDBJ databases">
        <title>Large-scale comparative analyses of tick genomes elucidate their genetic diversity and vector capacities.</title>
        <authorList>
            <person name="Jia N."/>
            <person name="Wang J."/>
            <person name="Shi W."/>
            <person name="Du L."/>
            <person name="Sun Y."/>
            <person name="Zhan W."/>
            <person name="Jiang J."/>
            <person name="Wang Q."/>
            <person name="Zhang B."/>
            <person name="Ji P."/>
            <person name="Sakyi L.B."/>
            <person name="Cui X."/>
            <person name="Yuan T."/>
            <person name="Jiang B."/>
            <person name="Yang W."/>
            <person name="Lam T.T.-Y."/>
            <person name="Chang Q."/>
            <person name="Ding S."/>
            <person name="Wang X."/>
            <person name="Zhu J."/>
            <person name="Ruan X."/>
            <person name="Zhao L."/>
            <person name="Wei J."/>
            <person name="Que T."/>
            <person name="Du C."/>
            <person name="Cheng J."/>
            <person name="Dai P."/>
            <person name="Han X."/>
            <person name="Huang E."/>
            <person name="Gao Y."/>
            <person name="Liu J."/>
            <person name="Shao H."/>
            <person name="Ye R."/>
            <person name="Li L."/>
            <person name="Wei W."/>
            <person name="Wang X."/>
            <person name="Wang C."/>
            <person name="Yang T."/>
            <person name="Huo Q."/>
            <person name="Li W."/>
            <person name="Guo W."/>
            <person name="Chen H."/>
            <person name="Zhou L."/>
            <person name="Ni X."/>
            <person name="Tian J."/>
            <person name="Zhou Y."/>
            <person name="Sheng Y."/>
            <person name="Liu T."/>
            <person name="Pan Y."/>
            <person name="Xia L."/>
            <person name="Li J."/>
            <person name="Zhao F."/>
            <person name="Cao W."/>
        </authorList>
    </citation>
    <scope>NUCLEOTIDE SEQUENCE</scope>
    <source>
        <strain evidence="1">Hyas-2018</strain>
    </source>
</reference>
<keyword evidence="2" id="KW-1185">Reference proteome</keyword>
<gene>
    <name evidence="1" type="ORF">HPB50_004688</name>
</gene>
<comment type="caution">
    <text evidence="1">The sequence shown here is derived from an EMBL/GenBank/DDBJ whole genome shotgun (WGS) entry which is preliminary data.</text>
</comment>
<sequence length="71" mass="7719">MPNRSCKERAAMNGWQQRTAVYLARRLTGPRPTTDGQDDPNNTPGTVPRALPVRLIRPLNGAAVFEAFGAA</sequence>
<organism evidence="1 2">
    <name type="scientific">Hyalomma asiaticum</name>
    <name type="common">Tick</name>
    <dbReference type="NCBI Taxonomy" id="266040"/>
    <lineage>
        <taxon>Eukaryota</taxon>
        <taxon>Metazoa</taxon>
        <taxon>Ecdysozoa</taxon>
        <taxon>Arthropoda</taxon>
        <taxon>Chelicerata</taxon>
        <taxon>Arachnida</taxon>
        <taxon>Acari</taxon>
        <taxon>Parasitiformes</taxon>
        <taxon>Ixodida</taxon>
        <taxon>Ixodoidea</taxon>
        <taxon>Ixodidae</taxon>
        <taxon>Hyalomminae</taxon>
        <taxon>Hyalomma</taxon>
    </lineage>
</organism>
<dbReference type="Proteomes" id="UP000821845">
    <property type="component" value="Chromosome 2"/>
</dbReference>
<name>A0ACB7SVL0_HYAAI</name>